<sequence length="65" mass="7191">MLDAKPRSPSFKKPVWFDTKIIPSANSTPPRAFSLSESSELFKSPGVSNNHTERNISDSEKTIAI</sequence>
<name>A0A9W4W7T8_PSEHA</name>
<dbReference type="AlphaFoldDB" id="A0A9W4W7T8"/>
<gene>
    <name evidence="2" type="ORF">PSEHALCIP103_03719</name>
</gene>
<evidence type="ECO:0000313" key="2">
    <source>
        <dbReference type="EMBL" id="CAH9067079.1"/>
    </source>
</evidence>
<feature type="region of interest" description="Disordered" evidence="1">
    <location>
        <begin position="42"/>
        <end position="65"/>
    </location>
</feature>
<reference evidence="2" key="1">
    <citation type="submission" date="2022-07" db="EMBL/GenBank/DDBJ databases">
        <authorList>
            <person name="Criscuolo A."/>
        </authorList>
    </citation>
    <scope>NUCLEOTIDE SEQUENCE</scope>
    <source>
        <strain evidence="2">CIP103197</strain>
    </source>
</reference>
<feature type="compositionally biased region" description="Basic and acidic residues" evidence="1">
    <location>
        <begin position="51"/>
        <end position="65"/>
    </location>
</feature>
<evidence type="ECO:0000256" key="1">
    <source>
        <dbReference type="SAM" id="MobiDB-lite"/>
    </source>
</evidence>
<dbReference type="Proteomes" id="UP001152447">
    <property type="component" value="Unassembled WGS sequence"/>
</dbReference>
<keyword evidence="3" id="KW-1185">Reference proteome</keyword>
<evidence type="ECO:0000313" key="3">
    <source>
        <dbReference type="Proteomes" id="UP001152447"/>
    </source>
</evidence>
<organism evidence="2 3">
    <name type="scientific">Pseudoalteromonas haloplanktis</name>
    <name type="common">Alteromonas haloplanktis</name>
    <dbReference type="NCBI Taxonomy" id="228"/>
    <lineage>
        <taxon>Bacteria</taxon>
        <taxon>Pseudomonadati</taxon>
        <taxon>Pseudomonadota</taxon>
        <taxon>Gammaproteobacteria</taxon>
        <taxon>Alteromonadales</taxon>
        <taxon>Pseudoalteromonadaceae</taxon>
        <taxon>Pseudoalteromonas</taxon>
    </lineage>
</organism>
<accession>A0A9W4W7T8</accession>
<protein>
    <submittedName>
        <fullName evidence="2">Uncharacterized protein</fullName>
    </submittedName>
</protein>
<dbReference type="EMBL" id="CAMAPB010000179">
    <property type="protein sequence ID" value="CAH9067079.1"/>
    <property type="molecule type" value="Genomic_DNA"/>
</dbReference>
<comment type="caution">
    <text evidence="2">The sequence shown here is derived from an EMBL/GenBank/DDBJ whole genome shotgun (WGS) entry which is preliminary data.</text>
</comment>
<proteinExistence type="predicted"/>